<gene>
    <name evidence="2" type="ORF">T440DRAFT_451748</name>
</gene>
<protein>
    <submittedName>
        <fullName evidence="2">L-asparaginase II</fullName>
    </submittedName>
</protein>
<keyword evidence="3" id="KW-1185">Reference proteome</keyword>
<evidence type="ECO:0000256" key="1">
    <source>
        <dbReference type="SAM" id="MobiDB-lite"/>
    </source>
</evidence>
<evidence type="ECO:0000313" key="3">
    <source>
        <dbReference type="Proteomes" id="UP000799423"/>
    </source>
</evidence>
<dbReference type="Proteomes" id="UP000799423">
    <property type="component" value="Unassembled WGS sequence"/>
</dbReference>
<feature type="compositionally biased region" description="Polar residues" evidence="1">
    <location>
        <begin position="1"/>
        <end position="17"/>
    </location>
</feature>
<feature type="region of interest" description="Disordered" evidence="1">
    <location>
        <begin position="1"/>
        <end position="23"/>
    </location>
</feature>
<dbReference type="Pfam" id="PF06089">
    <property type="entry name" value="Asparaginase_II"/>
    <property type="match status" value="1"/>
</dbReference>
<dbReference type="OrthoDB" id="2588474at2759"/>
<dbReference type="PANTHER" id="PTHR42110:SF1">
    <property type="entry name" value="L-ASPARAGINASE, PUTATIVE (AFU_ORTHOLOGUE AFUA_3G11890)-RELATED"/>
    <property type="match status" value="1"/>
</dbReference>
<sequence>MPATSPPNASTTHQTPNNEHENNTIVSLRGPCLENTHFIHIAIVTPTGTPLYTTGTPNRTTLLRSALKPIQALAILSTGASTKYSLTDADIALLCASHSSEPHHISRARSILARTGVHESVLTCGGHAAINPAVNREWVKCDFTPTGIHSNCSGKHAGMIAGALALGERAEGYQELEHPMQKRVGRLTEEMSACKPEEVAWAVDGCNLPAPALPLVGLARMFAGLAGARDGIGEGAGEEGGDEMNGQLSRIFDAMATYPELVGGQGRFCTEMMTAFRGLLVGKVGADGCYGIGIRASSLENGHGHGHGAMGIAVKIEDGNLDILYAAIPEILEQLGIGTPEMRRQLDGWRFPVMKNTAGVVIGRLEHRFKIRKVGESNDD</sequence>
<organism evidence="2 3">
    <name type="scientific">Plenodomus tracheiphilus IPT5</name>
    <dbReference type="NCBI Taxonomy" id="1408161"/>
    <lineage>
        <taxon>Eukaryota</taxon>
        <taxon>Fungi</taxon>
        <taxon>Dikarya</taxon>
        <taxon>Ascomycota</taxon>
        <taxon>Pezizomycotina</taxon>
        <taxon>Dothideomycetes</taxon>
        <taxon>Pleosporomycetidae</taxon>
        <taxon>Pleosporales</taxon>
        <taxon>Pleosporineae</taxon>
        <taxon>Leptosphaeriaceae</taxon>
        <taxon>Plenodomus</taxon>
    </lineage>
</organism>
<proteinExistence type="predicted"/>
<dbReference type="InterPro" id="IPR010349">
    <property type="entry name" value="Asparaginase_II"/>
</dbReference>
<dbReference type="PANTHER" id="PTHR42110">
    <property type="entry name" value="L-ASPARAGINASE, PUTATIVE (AFU_ORTHOLOGUE AFUA_3G11890)-RELATED"/>
    <property type="match status" value="1"/>
</dbReference>
<dbReference type="EMBL" id="MU006309">
    <property type="protein sequence ID" value="KAF2849968.1"/>
    <property type="molecule type" value="Genomic_DNA"/>
</dbReference>
<reference evidence="2" key="1">
    <citation type="submission" date="2020-01" db="EMBL/GenBank/DDBJ databases">
        <authorList>
            <consortium name="DOE Joint Genome Institute"/>
            <person name="Haridas S."/>
            <person name="Albert R."/>
            <person name="Binder M."/>
            <person name="Bloem J."/>
            <person name="Labutti K."/>
            <person name="Salamov A."/>
            <person name="Andreopoulos B."/>
            <person name="Baker S.E."/>
            <person name="Barry K."/>
            <person name="Bills G."/>
            <person name="Bluhm B.H."/>
            <person name="Cannon C."/>
            <person name="Castanera R."/>
            <person name="Culley D.E."/>
            <person name="Daum C."/>
            <person name="Ezra D."/>
            <person name="Gonzalez J.B."/>
            <person name="Henrissat B."/>
            <person name="Kuo A."/>
            <person name="Liang C."/>
            <person name="Lipzen A."/>
            <person name="Lutzoni F."/>
            <person name="Magnuson J."/>
            <person name="Mondo S."/>
            <person name="Nolan M."/>
            <person name="Ohm R."/>
            <person name="Pangilinan J."/>
            <person name="Park H.-J."/>
            <person name="Ramirez L."/>
            <person name="Alfaro M."/>
            <person name="Sun H."/>
            <person name="Tritt A."/>
            <person name="Yoshinaga Y."/>
            <person name="Zwiers L.-H."/>
            <person name="Turgeon B.G."/>
            <person name="Goodwin S.B."/>
            <person name="Spatafora J.W."/>
            <person name="Crous P.W."/>
            <person name="Grigoriev I.V."/>
        </authorList>
    </citation>
    <scope>NUCLEOTIDE SEQUENCE</scope>
    <source>
        <strain evidence="2">IPT5</strain>
    </source>
</reference>
<evidence type="ECO:0000313" key="2">
    <source>
        <dbReference type="EMBL" id="KAF2849968.1"/>
    </source>
</evidence>
<dbReference type="AlphaFoldDB" id="A0A6A7B6S3"/>
<accession>A0A6A7B6S3</accession>
<name>A0A6A7B6S3_9PLEO</name>